<accession>A0A820E9V1</accession>
<dbReference type="AlphaFoldDB" id="A0A820E9V1"/>
<dbReference type="Proteomes" id="UP000663873">
    <property type="component" value="Unassembled WGS sequence"/>
</dbReference>
<dbReference type="EMBL" id="CAJNXB010000771">
    <property type="protein sequence ID" value="CAF3095649.1"/>
    <property type="molecule type" value="Genomic_DNA"/>
</dbReference>
<comment type="caution">
    <text evidence="2">The sequence shown here is derived from an EMBL/GenBank/DDBJ whole genome shotgun (WGS) entry which is preliminary data.</text>
</comment>
<evidence type="ECO:0000313" key="3">
    <source>
        <dbReference type="Proteomes" id="UP000663873"/>
    </source>
</evidence>
<dbReference type="SUPFAM" id="SSF101908">
    <property type="entry name" value="Putative isomerase YbhE"/>
    <property type="match status" value="1"/>
</dbReference>
<evidence type="ECO:0000313" key="1">
    <source>
        <dbReference type="EMBL" id="CAF3095649.1"/>
    </source>
</evidence>
<dbReference type="Proteomes" id="UP000663825">
    <property type="component" value="Unassembled WGS sequence"/>
</dbReference>
<gene>
    <name evidence="1" type="ORF">TIS948_LOCUS6674</name>
    <name evidence="2" type="ORF">UJA718_LOCUS9183</name>
</gene>
<reference evidence="2" key="1">
    <citation type="submission" date="2021-02" db="EMBL/GenBank/DDBJ databases">
        <authorList>
            <person name="Nowell W R."/>
        </authorList>
    </citation>
    <scope>NUCLEOTIDE SEQUENCE</scope>
</reference>
<keyword evidence="3" id="KW-1185">Reference proteome</keyword>
<evidence type="ECO:0008006" key="4">
    <source>
        <dbReference type="Google" id="ProtNLM"/>
    </source>
</evidence>
<evidence type="ECO:0000313" key="2">
    <source>
        <dbReference type="EMBL" id="CAF4245080.1"/>
    </source>
</evidence>
<sequence length="440" mass="50821">MSHPCAVANCQRSSRALCHCCQQNICRDHLIEHDDLLNSRLNPIVDEINQLNDRLNHINLKDALVDTHEQLENWRRKSYRAIDEFINEQSCNEQSCIIYESMQSKLENISDGIIHLKTLVGQLIRKQDTTIDNLNTLGLNIQSIQREIIEIENKSIGLSLTPLTIDRNIIQMQETGVKYDINLENLMPAIHVINRSPESHKPLASNNKVLLMHHDHRLSILNHELTLVKSIPWPHNWIWDMCWSSTLSQFLIITLGEIFSLDENTMSLECIQTKDQYSLSACTCSDKSLYLASNVLGSSVYELSLLPDIKLVNQYQSKDLCDTDETIHDMIFHKGTLAFIIGNFTSHRKHMALRSSQTFELIWSIQFDTVDPMHNIYRVGLFNYNEWLVIDWKTSEIFHISKDGQLKSKLTYDQVPYRSCQFGPNTLVISAKNSVNFHKM</sequence>
<proteinExistence type="predicted"/>
<name>A0A820E9V1_9BILA</name>
<organism evidence="2 3">
    <name type="scientific">Rotaria socialis</name>
    <dbReference type="NCBI Taxonomy" id="392032"/>
    <lineage>
        <taxon>Eukaryota</taxon>
        <taxon>Metazoa</taxon>
        <taxon>Spiralia</taxon>
        <taxon>Gnathifera</taxon>
        <taxon>Rotifera</taxon>
        <taxon>Eurotatoria</taxon>
        <taxon>Bdelloidea</taxon>
        <taxon>Philodinida</taxon>
        <taxon>Philodinidae</taxon>
        <taxon>Rotaria</taxon>
    </lineage>
</organism>
<dbReference type="OrthoDB" id="9979452at2759"/>
<protein>
    <recommendedName>
        <fullName evidence="4">B box-type domain-containing protein</fullName>
    </recommendedName>
</protein>
<dbReference type="EMBL" id="CAJOBP010001010">
    <property type="protein sequence ID" value="CAF4245080.1"/>
    <property type="molecule type" value="Genomic_DNA"/>
</dbReference>